<name>A0ABU7MHM5_9ACTN</name>
<evidence type="ECO:0000256" key="1">
    <source>
        <dbReference type="SAM" id="MobiDB-lite"/>
    </source>
</evidence>
<sequence length="219" mass="23061">MRRGRGDRIVAGVVGDVTMSSVRRACGLAVLALIAVGCAAPIDGSGTAAPGEVSAYEAQRSASIASSIRQDGVDLCREAMSSMVVMVRGYNVFVERLSEVHAYGEVGDLDEKARASLIAGSDQIRGKLTEKTPEDVREPTTRFLDSTARLGDAIGDRRLTGLNPVAVQWTRDKRAVLDTCERYLPIPPVSDASPAPEPGDAPADDAPPTESDDPAPPTS</sequence>
<comment type="caution">
    <text evidence="2">The sequence shown here is derived from an EMBL/GenBank/DDBJ whole genome shotgun (WGS) entry which is preliminary data.</text>
</comment>
<gene>
    <name evidence="2" type="ORF">VZC37_18575</name>
</gene>
<reference evidence="2 3" key="1">
    <citation type="submission" date="2024-01" db="EMBL/GenBank/DDBJ databases">
        <title>Draft genome sequence of Gordonia sp. LSe1-13.</title>
        <authorList>
            <person name="Suphannarot A."/>
            <person name="Mingma R."/>
        </authorList>
    </citation>
    <scope>NUCLEOTIDE SEQUENCE [LARGE SCALE GENOMIC DNA]</scope>
    <source>
        <strain evidence="2 3">LSe1-13</strain>
    </source>
</reference>
<feature type="region of interest" description="Disordered" evidence="1">
    <location>
        <begin position="185"/>
        <end position="219"/>
    </location>
</feature>
<dbReference type="EMBL" id="JAZDUF010000006">
    <property type="protein sequence ID" value="MEE3852353.1"/>
    <property type="molecule type" value="Genomic_DNA"/>
</dbReference>
<proteinExistence type="predicted"/>
<feature type="compositionally biased region" description="Low complexity" evidence="1">
    <location>
        <begin position="190"/>
        <end position="209"/>
    </location>
</feature>
<dbReference type="Proteomes" id="UP001347146">
    <property type="component" value="Unassembled WGS sequence"/>
</dbReference>
<evidence type="ECO:0000313" key="3">
    <source>
        <dbReference type="Proteomes" id="UP001347146"/>
    </source>
</evidence>
<protein>
    <recommendedName>
        <fullName evidence="4">Lipoprotein</fullName>
    </recommendedName>
</protein>
<evidence type="ECO:0000313" key="2">
    <source>
        <dbReference type="EMBL" id="MEE3852353.1"/>
    </source>
</evidence>
<organism evidence="2 3">
    <name type="scientific">Gordonia sesuvii</name>
    <dbReference type="NCBI Taxonomy" id="3116777"/>
    <lineage>
        <taxon>Bacteria</taxon>
        <taxon>Bacillati</taxon>
        <taxon>Actinomycetota</taxon>
        <taxon>Actinomycetes</taxon>
        <taxon>Mycobacteriales</taxon>
        <taxon>Gordoniaceae</taxon>
        <taxon>Gordonia</taxon>
    </lineage>
</organism>
<keyword evidence="3" id="KW-1185">Reference proteome</keyword>
<dbReference type="RefSeq" id="WP_330434492.1">
    <property type="nucleotide sequence ID" value="NZ_JAZDUF010000006.1"/>
</dbReference>
<accession>A0ABU7MHM5</accession>
<evidence type="ECO:0008006" key="4">
    <source>
        <dbReference type="Google" id="ProtNLM"/>
    </source>
</evidence>